<evidence type="ECO:0000313" key="3">
    <source>
        <dbReference type="EMBL" id="ATY65844.1"/>
    </source>
</evidence>
<keyword evidence="1" id="KW-0175">Coiled coil</keyword>
<protein>
    <recommendedName>
        <fullName evidence="5">MEI5 protein</fullName>
    </recommendedName>
</protein>
<feature type="region of interest" description="Disordered" evidence="2">
    <location>
        <begin position="435"/>
        <end position="466"/>
    </location>
</feature>
<evidence type="ECO:0008006" key="5">
    <source>
        <dbReference type="Google" id="ProtNLM"/>
    </source>
</evidence>
<feature type="compositionally biased region" description="Basic and acidic residues" evidence="2">
    <location>
        <begin position="512"/>
        <end position="531"/>
    </location>
</feature>
<gene>
    <name evidence="3" type="ORF">A9K55_001198</name>
</gene>
<sequence length="554" mass="61434">MQGDLIANHGSYGQDWAATAVPKYKKGSTPRPLLARKCFTKRITHFAVAMAAPNAKHHTKDENGATADNANGSTSDFAARLSLSESFQRVLQIDIENRKLRERNEKLEATNDTNWATIANKRDAWAAEKGKLERALQHMREEMKILREVKAKASDQAEQIKAHEKRILSQCEAIKKRDEDMAHQLTLYQNAKEELAAEKTSALALSDSLLTAEKDLARSKEELEVANDELNDLADFAARLQPMNQGKEQIQEALANTFNQFLQFFVSEMSFDGKPGAYPTAATEEPSIPLPESNTPASKQMRIVAALIVSGKAMVKHIFRHALVSDDLDRVLNQLAVTDPDHESYVREVLLKLHQMHPDEQKAAQMAKVDRAVKDIADQLGPMVPRPTEFGSRLKPCCEMAAKAWDLTLGMENKVDAHFRFQMPAFWCPVPLEEITDQSPADPASDSNAQADAPQQPLPPGEAGPSVSIDEVLKMVWPVVIAHLPDADEPAESEMLSCGYVLARAQCRAAKDDVTREQSTYKKTRLESRRQSEKKRRSSVAPSPARAAVVTSAA</sequence>
<evidence type="ECO:0000256" key="2">
    <source>
        <dbReference type="SAM" id="MobiDB-lite"/>
    </source>
</evidence>
<dbReference type="VEuPathDB" id="FungiDB:CCM_08268"/>
<dbReference type="EMBL" id="CP023326">
    <property type="protein sequence ID" value="ATY65844.1"/>
    <property type="molecule type" value="Genomic_DNA"/>
</dbReference>
<organism evidence="3 4">
    <name type="scientific">Cordyceps militaris</name>
    <name type="common">Caterpillar fungus</name>
    <name type="synonym">Clavaria militaris</name>
    <dbReference type="NCBI Taxonomy" id="73501"/>
    <lineage>
        <taxon>Eukaryota</taxon>
        <taxon>Fungi</taxon>
        <taxon>Dikarya</taxon>
        <taxon>Ascomycota</taxon>
        <taxon>Pezizomycotina</taxon>
        <taxon>Sordariomycetes</taxon>
        <taxon>Hypocreomycetidae</taxon>
        <taxon>Hypocreales</taxon>
        <taxon>Cordycipitaceae</taxon>
        <taxon>Cordyceps</taxon>
    </lineage>
</organism>
<dbReference type="OrthoDB" id="4863717at2759"/>
<evidence type="ECO:0000313" key="4">
    <source>
        <dbReference type="Proteomes" id="UP000323067"/>
    </source>
</evidence>
<dbReference type="Proteomes" id="UP000323067">
    <property type="component" value="Chromosome iii"/>
</dbReference>
<reference evidence="3 4" key="1">
    <citation type="journal article" date="2017" name="BMC Genomics">
        <title>Chromosome level assembly and secondary metabolite potential of the parasitic fungus Cordyceps militaris.</title>
        <authorList>
            <person name="Kramer G.J."/>
            <person name="Nodwell J.R."/>
        </authorList>
    </citation>
    <scope>NUCLEOTIDE SEQUENCE [LARGE SCALE GENOMIC DNA]</scope>
    <source>
        <strain evidence="3 4">ATCC 34164</strain>
    </source>
</reference>
<proteinExistence type="predicted"/>
<feature type="coiled-coil region" evidence="1">
    <location>
        <begin position="90"/>
        <end position="166"/>
    </location>
</feature>
<feature type="coiled-coil region" evidence="1">
    <location>
        <begin position="209"/>
        <end position="240"/>
    </location>
</feature>
<feature type="compositionally biased region" description="Low complexity" evidence="2">
    <location>
        <begin position="539"/>
        <end position="554"/>
    </location>
</feature>
<name>A0A2H4SRW9_CORMI</name>
<dbReference type="AlphaFoldDB" id="A0A2H4SRW9"/>
<evidence type="ECO:0000256" key="1">
    <source>
        <dbReference type="SAM" id="Coils"/>
    </source>
</evidence>
<accession>A0A2H4SRW9</accession>
<feature type="region of interest" description="Disordered" evidence="2">
    <location>
        <begin position="512"/>
        <end position="554"/>
    </location>
</feature>
<dbReference type="VEuPathDB" id="FungiDB:A9K55_001198"/>